<organism evidence="10">
    <name type="scientific">Burkholderia cenocepacia</name>
    <dbReference type="NCBI Taxonomy" id="95486"/>
    <lineage>
        <taxon>Bacteria</taxon>
        <taxon>Pseudomonadati</taxon>
        <taxon>Pseudomonadota</taxon>
        <taxon>Betaproteobacteria</taxon>
        <taxon>Burkholderiales</taxon>
        <taxon>Burkholderiaceae</taxon>
        <taxon>Burkholderia</taxon>
        <taxon>Burkholderia cepacia complex</taxon>
    </lineage>
</organism>
<evidence type="ECO:0000256" key="7">
    <source>
        <dbReference type="ARBA" id="ARBA00023136"/>
    </source>
</evidence>
<keyword evidence="6 8" id="KW-1133">Transmembrane helix</keyword>
<accession>A0A071MFH9</accession>
<comment type="similarity">
    <text evidence="2">Belongs to the ABC-2 integral membrane protein family.</text>
</comment>
<name>A0A071MFH9_9BURK</name>
<dbReference type="OrthoDB" id="9808686at2"/>
<evidence type="ECO:0000256" key="4">
    <source>
        <dbReference type="ARBA" id="ARBA00022475"/>
    </source>
</evidence>
<dbReference type="InterPro" id="IPR047817">
    <property type="entry name" value="ABC2_TM_bact-type"/>
</dbReference>
<dbReference type="GO" id="GO:0016740">
    <property type="term" value="F:transferase activity"/>
    <property type="evidence" value="ECO:0007669"/>
    <property type="project" value="UniProtKB-KW"/>
</dbReference>
<dbReference type="PANTHER" id="PTHR30294:SF29">
    <property type="entry name" value="MULTIDRUG ABC TRANSPORTER PERMEASE YBHS-RELATED"/>
    <property type="match status" value="1"/>
</dbReference>
<dbReference type="PANTHER" id="PTHR30294">
    <property type="entry name" value="MEMBRANE COMPONENT OF ABC TRANSPORTER YHHJ-RELATED"/>
    <property type="match status" value="1"/>
</dbReference>
<sequence length="376" mass="41248">MIRISISRWWSMVTKEFLQIRRDRVTLGMIAVLPIVQLALFGFAINSDPRHLPTIVLADDTSEFSRSLVAGMRNTGYFDVQGGLFSERAARDALQKGIVQFVVSVPHDFSRRLVRNEHPEILVEADATDPAATGNAIAALNTMTQTVLNKDLIGALMRTAPPQAFSARVHRIYNPAGITQYNIIPGLMGVILSMTMVMMTSLAITRERERGTIENILASPATSIEVICGKIVPYILIGLLQCTIILLAARFVFSVPFEGNPVTVYCLASLLIVANLMVGIAISSVARSQLQAMQMTFFYFLPSVLLSGFMFPFAGMPGWARLLGNGLPLTYFNRAIRGVLLKGSGWNEIWPDAATMVVFALVAMTVGLLAYRTTLD</sequence>
<keyword evidence="3" id="KW-0813">Transport</keyword>
<keyword evidence="5 8" id="KW-0812">Transmembrane</keyword>
<feature type="transmembrane region" description="Helical" evidence="8">
    <location>
        <begin position="183"/>
        <end position="204"/>
    </location>
</feature>
<comment type="caution">
    <text evidence="10">The sequence shown here is derived from an EMBL/GenBank/DDBJ whole genome shotgun (WGS) entry which is preliminary data.</text>
</comment>
<evidence type="ECO:0000256" key="3">
    <source>
        <dbReference type="ARBA" id="ARBA00022448"/>
    </source>
</evidence>
<feature type="transmembrane region" description="Helical" evidence="8">
    <location>
        <begin position="25"/>
        <end position="45"/>
    </location>
</feature>
<evidence type="ECO:0000259" key="9">
    <source>
        <dbReference type="PROSITE" id="PS51012"/>
    </source>
</evidence>
<evidence type="ECO:0000313" key="10">
    <source>
        <dbReference type="EMBL" id="KEA55246.1"/>
    </source>
</evidence>
<keyword evidence="7 8" id="KW-0472">Membrane</keyword>
<dbReference type="GO" id="GO:0140359">
    <property type="term" value="F:ABC-type transporter activity"/>
    <property type="evidence" value="ECO:0007669"/>
    <property type="project" value="InterPro"/>
</dbReference>
<dbReference type="EMBL" id="JJOA01000056">
    <property type="protein sequence ID" value="KEA55246.1"/>
    <property type="molecule type" value="Genomic_DNA"/>
</dbReference>
<keyword evidence="10" id="KW-0808">Transferase</keyword>
<evidence type="ECO:0000256" key="5">
    <source>
        <dbReference type="ARBA" id="ARBA00022692"/>
    </source>
</evidence>
<evidence type="ECO:0000256" key="8">
    <source>
        <dbReference type="SAM" id="Phobius"/>
    </source>
</evidence>
<keyword evidence="4" id="KW-1003">Cell membrane</keyword>
<protein>
    <submittedName>
        <fullName evidence="10">Mannose-1-phosphate guanyltransferase</fullName>
    </submittedName>
</protein>
<comment type="subcellular location">
    <subcellularLocation>
        <location evidence="1">Cell membrane</location>
        <topology evidence="1">Multi-pass membrane protein</topology>
    </subcellularLocation>
</comment>
<evidence type="ECO:0000256" key="6">
    <source>
        <dbReference type="ARBA" id="ARBA00022989"/>
    </source>
</evidence>
<feature type="transmembrane region" description="Helical" evidence="8">
    <location>
        <begin position="297"/>
        <end position="320"/>
    </location>
</feature>
<dbReference type="AlphaFoldDB" id="A0A071MFH9"/>
<evidence type="ECO:0000256" key="1">
    <source>
        <dbReference type="ARBA" id="ARBA00004651"/>
    </source>
</evidence>
<dbReference type="PROSITE" id="PS51012">
    <property type="entry name" value="ABC_TM2"/>
    <property type="match status" value="1"/>
</dbReference>
<dbReference type="Pfam" id="PF12698">
    <property type="entry name" value="ABC2_membrane_3"/>
    <property type="match status" value="1"/>
</dbReference>
<dbReference type="GO" id="GO:0005886">
    <property type="term" value="C:plasma membrane"/>
    <property type="evidence" value="ECO:0007669"/>
    <property type="project" value="UniProtKB-SubCell"/>
</dbReference>
<proteinExistence type="inferred from homology"/>
<dbReference type="InterPro" id="IPR051449">
    <property type="entry name" value="ABC-2_transporter_component"/>
</dbReference>
<reference evidence="10" key="1">
    <citation type="submission" date="2014-04" db="EMBL/GenBank/DDBJ databases">
        <title>In planta biocontrol of soil-borne Fusarium wilt of banana through a plant endophytic bacterium, Burkholderia cenocepacia 869T2.</title>
        <authorList>
            <person name="Ho Y.-N."/>
            <person name="Chiang H.-M."/>
            <person name="Chao C.-P."/>
            <person name="Su C.-C."/>
            <person name="Hsu H.-F."/>
            <person name="Guo C.-T."/>
            <person name="Hsieh J.-L."/>
            <person name="Huang C.-C."/>
        </authorList>
    </citation>
    <scope>NUCLEOTIDE SEQUENCE [LARGE SCALE GENOMIC DNA]</scope>
    <source>
        <strain evidence="10">869T2</strain>
    </source>
</reference>
<feature type="transmembrane region" description="Helical" evidence="8">
    <location>
        <begin position="231"/>
        <end position="256"/>
    </location>
</feature>
<dbReference type="Gene3D" id="3.40.1710.10">
    <property type="entry name" value="abc type-2 transporter like domain"/>
    <property type="match status" value="1"/>
</dbReference>
<gene>
    <name evidence="10" type="ORF">DT99_31990</name>
</gene>
<feature type="domain" description="ABC transmembrane type-2" evidence="9">
    <location>
        <begin position="137"/>
        <end position="374"/>
    </location>
</feature>
<evidence type="ECO:0000256" key="2">
    <source>
        <dbReference type="ARBA" id="ARBA00007783"/>
    </source>
</evidence>
<dbReference type="InterPro" id="IPR013525">
    <property type="entry name" value="ABC2_TM"/>
</dbReference>
<feature type="transmembrane region" description="Helical" evidence="8">
    <location>
        <begin position="262"/>
        <end position="285"/>
    </location>
</feature>
<feature type="transmembrane region" description="Helical" evidence="8">
    <location>
        <begin position="349"/>
        <end position="371"/>
    </location>
</feature>